<feature type="domain" description="FAD/NAD(P)-binding" evidence="5">
    <location>
        <begin position="67"/>
        <end position="351"/>
    </location>
</feature>
<dbReference type="PANTHER" id="PTHR43735:SF3">
    <property type="entry name" value="FERROPTOSIS SUPPRESSOR PROTEIN 1"/>
    <property type="match status" value="1"/>
</dbReference>
<keyword evidence="2" id="KW-0285">Flavoprotein</keyword>
<dbReference type="OMA" id="THFQLTW"/>
<dbReference type="OrthoDB" id="202203at2759"/>
<comment type="similarity">
    <text evidence="1">Belongs to the FAD-dependent oxidoreductase family.</text>
</comment>
<evidence type="ECO:0000313" key="6">
    <source>
        <dbReference type="EMBL" id="OLQ10605.1"/>
    </source>
</evidence>
<dbReference type="Proteomes" id="UP000186817">
    <property type="component" value="Unassembled WGS sequence"/>
</dbReference>
<evidence type="ECO:0000256" key="1">
    <source>
        <dbReference type="ARBA" id="ARBA00006442"/>
    </source>
</evidence>
<proteinExistence type="inferred from homology"/>
<comment type="caution">
    <text evidence="6">The sequence shown here is derived from an EMBL/GenBank/DDBJ whole genome shotgun (WGS) entry which is preliminary data.</text>
</comment>
<evidence type="ECO:0000256" key="3">
    <source>
        <dbReference type="ARBA" id="ARBA00022827"/>
    </source>
</evidence>
<organism evidence="6 7">
    <name type="scientific">Symbiodinium microadriaticum</name>
    <name type="common">Dinoflagellate</name>
    <name type="synonym">Zooxanthella microadriatica</name>
    <dbReference type="NCBI Taxonomy" id="2951"/>
    <lineage>
        <taxon>Eukaryota</taxon>
        <taxon>Sar</taxon>
        <taxon>Alveolata</taxon>
        <taxon>Dinophyceae</taxon>
        <taxon>Suessiales</taxon>
        <taxon>Symbiodiniaceae</taxon>
        <taxon>Symbiodinium</taxon>
    </lineage>
</organism>
<evidence type="ECO:0000313" key="7">
    <source>
        <dbReference type="Proteomes" id="UP000186817"/>
    </source>
</evidence>
<evidence type="ECO:0000256" key="4">
    <source>
        <dbReference type="ARBA" id="ARBA00023002"/>
    </source>
</evidence>
<gene>
    <name evidence="6" type="primary">aifA</name>
    <name evidence="6" type="ORF">AK812_SmicGene5672</name>
</gene>
<keyword evidence="3" id="KW-0274">FAD</keyword>
<name>A0A1Q9ET66_SYMMI</name>
<dbReference type="InterPro" id="IPR036188">
    <property type="entry name" value="FAD/NAD-bd_sf"/>
</dbReference>
<keyword evidence="7" id="KW-1185">Reference proteome</keyword>
<dbReference type="Pfam" id="PF07992">
    <property type="entry name" value="Pyr_redox_2"/>
    <property type="match status" value="1"/>
</dbReference>
<dbReference type="PANTHER" id="PTHR43735">
    <property type="entry name" value="APOPTOSIS-INDUCING FACTOR 1"/>
    <property type="match status" value="1"/>
</dbReference>
<dbReference type="AlphaFoldDB" id="A0A1Q9ET66"/>
<reference evidence="6 7" key="1">
    <citation type="submission" date="2016-02" db="EMBL/GenBank/DDBJ databases">
        <title>Genome analysis of coral dinoflagellate symbionts highlights evolutionary adaptations to a symbiotic lifestyle.</title>
        <authorList>
            <person name="Aranda M."/>
            <person name="Li Y."/>
            <person name="Liew Y.J."/>
            <person name="Baumgarten S."/>
            <person name="Simakov O."/>
            <person name="Wilson M."/>
            <person name="Piel J."/>
            <person name="Ashoor H."/>
            <person name="Bougouffa S."/>
            <person name="Bajic V.B."/>
            <person name="Ryu T."/>
            <person name="Ravasi T."/>
            <person name="Bayer T."/>
            <person name="Micklem G."/>
            <person name="Kim H."/>
            <person name="Bhak J."/>
            <person name="Lajeunesse T.C."/>
            <person name="Voolstra C.R."/>
        </authorList>
    </citation>
    <scope>NUCLEOTIDE SEQUENCE [LARGE SCALE GENOMIC DNA]</scope>
    <source>
        <strain evidence="6 7">CCMP2467</strain>
    </source>
</reference>
<dbReference type="GO" id="GO:0004174">
    <property type="term" value="F:electron-transferring-flavoprotein dehydrogenase activity"/>
    <property type="evidence" value="ECO:0007669"/>
    <property type="project" value="TreeGrafter"/>
</dbReference>
<dbReference type="GO" id="GO:0005737">
    <property type="term" value="C:cytoplasm"/>
    <property type="evidence" value="ECO:0007669"/>
    <property type="project" value="TreeGrafter"/>
</dbReference>
<dbReference type="Gene3D" id="3.50.50.60">
    <property type="entry name" value="FAD/NAD(P)-binding domain"/>
    <property type="match status" value="2"/>
</dbReference>
<sequence length="501" mass="53249">MQVRSLVIEIRAMLAYAQLCLLLLLHAYVAACALSCYCLSKFMPGELKTQANFAPATRRTCTMAKSFDVAVVGAGLSAFHAVEVLAKSKKSVAYIHGFTFQEWAMAAAVFLNSPEEHVKWTSGDPEKWMVKKWTNVEYFLSPAETVNCDQKEITLMHKGPDAGKVINYKVLIVASGQNSPLLTPTAGMSLSERISEVRACGEALKQAKTVVFNGAGLVGLEMCGDFRARNGYGARVVLLTRSGKVLDSDFGDKAEKPDPKMVAKVTDILTNRFKIEIKEGAASGPESEQASLSPGTLKLDSGENLSFDVYIPCFSMGANTGFLKSSNSNFLGPRGTMLVNECMQSSAHPEVLGVNVTNKKLAGHPVTIVVSAAATHCAKQALEILDGKPAKAFVPPKESIHPMNVKMGHGPGGYMVWSGLPGPAHVCCCLPCGGGYPFCPPPCCWCCLPGCSGACGTCGSPPEGEGPAVFMPALLAKFTGMHGFKGLGDYGSDVPQQKTMA</sequence>
<accession>A0A1Q9ET66</accession>
<evidence type="ECO:0000259" key="5">
    <source>
        <dbReference type="Pfam" id="PF07992"/>
    </source>
</evidence>
<keyword evidence="4" id="KW-0560">Oxidoreductase</keyword>
<dbReference type="GO" id="GO:0050660">
    <property type="term" value="F:flavin adenine dinucleotide binding"/>
    <property type="evidence" value="ECO:0007669"/>
    <property type="project" value="TreeGrafter"/>
</dbReference>
<protein>
    <submittedName>
        <fullName evidence="6">Apoptosis-inducing factor-like A</fullName>
    </submittedName>
</protein>
<dbReference type="EMBL" id="LSRX01000075">
    <property type="protein sequence ID" value="OLQ10605.1"/>
    <property type="molecule type" value="Genomic_DNA"/>
</dbReference>
<dbReference type="SUPFAM" id="SSF51905">
    <property type="entry name" value="FAD/NAD(P)-binding domain"/>
    <property type="match status" value="2"/>
</dbReference>
<evidence type="ECO:0000256" key="2">
    <source>
        <dbReference type="ARBA" id="ARBA00022630"/>
    </source>
</evidence>
<dbReference type="InterPro" id="IPR023753">
    <property type="entry name" value="FAD/NAD-binding_dom"/>
</dbReference>